<dbReference type="PROSITE" id="PS51186">
    <property type="entry name" value="GNAT"/>
    <property type="match status" value="1"/>
</dbReference>
<sequence length="306" mass="32658">MGAPHLGAFIACAGVLDFVQETERWGTGMRSTVPFGPAERTEIGAYVDFVTGAPASVRETLGIGSLRVGAVLALTIREDPSRFFNRAGGFGADEPVTADVLARVCDFYREQGVPQGSFMIAPPLLPPDWATTAGELNLTEGGRHAKLGCDTQTAVSAADGLAALHPGLRLGPVEPHHAHEWATVMMTTFGFTTPAMIDMAASCVGRPDWRQYAVWDGERIIAVGSIFVNGECADMFGGATLPEGRGRGAQSALLTARARAAQDAGCRWLVAETGAEGPGEHNTSLRNMLRAGFEPLYERVTWLWRE</sequence>
<evidence type="ECO:0000259" key="1">
    <source>
        <dbReference type="PROSITE" id="PS51186"/>
    </source>
</evidence>
<name>A0ABV9ELF7_9ACTN</name>
<comment type="caution">
    <text evidence="2">The sequence shown here is derived from an EMBL/GenBank/DDBJ whole genome shotgun (WGS) entry which is preliminary data.</text>
</comment>
<dbReference type="Proteomes" id="UP001595891">
    <property type="component" value="Unassembled WGS sequence"/>
</dbReference>
<dbReference type="InterPro" id="IPR016181">
    <property type="entry name" value="Acyl_CoA_acyltransferase"/>
</dbReference>
<proteinExistence type="predicted"/>
<organism evidence="2 3">
    <name type="scientific">Sphaerisporangium corydalis</name>
    <dbReference type="NCBI Taxonomy" id="1441875"/>
    <lineage>
        <taxon>Bacteria</taxon>
        <taxon>Bacillati</taxon>
        <taxon>Actinomycetota</taxon>
        <taxon>Actinomycetes</taxon>
        <taxon>Streptosporangiales</taxon>
        <taxon>Streptosporangiaceae</taxon>
        <taxon>Sphaerisporangium</taxon>
    </lineage>
</organism>
<dbReference type="Gene3D" id="3.40.630.30">
    <property type="match status" value="1"/>
</dbReference>
<keyword evidence="3" id="KW-1185">Reference proteome</keyword>
<protein>
    <recommendedName>
        <fullName evidence="1">N-acetyltransferase domain-containing protein</fullName>
    </recommendedName>
</protein>
<gene>
    <name evidence="2" type="ORF">ACFO8L_26335</name>
</gene>
<reference evidence="3" key="1">
    <citation type="journal article" date="2019" name="Int. J. Syst. Evol. Microbiol.">
        <title>The Global Catalogue of Microorganisms (GCM) 10K type strain sequencing project: providing services to taxonomists for standard genome sequencing and annotation.</title>
        <authorList>
            <consortium name="The Broad Institute Genomics Platform"/>
            <consortium name="The Broad Institute Genome Sequencing Center for Infectious Disease"/>
            <person name="Wu L."/>
            <person name="Ma J."/>
        </authorList>
    </citation>
    <scope>NUCLEOTIDE SEQUENCE [LARGE SCALE GENOMIC DNA]</scope>
    <source>
        <strain evidence="3">CCUG 49560</strain>
    </source>
</reference>
<accession>A0ABV9ELF7</accession>
<dbReference type="RefSeq" id="WP_262844411.1">
    <property type="nucleotide sequence ID" value="NZ_JANZYP010000028.1"/>
</dbReference>
<dbReference type="EMBL" id="JBHSFN010000017">
    <property type="protein sequence ID" value="MFC4589633.1"/>
    <property type="molecule type" value="Genomic_DNA"/>
</dbReference>
<dbReference type="SUPFAM" id="SSF55729">
    <property type="entry name" value="Acyl-CoA N-acyltransferases (Nat)"/>
    <property type="match status" value="1"/>
</dbReference>
<evidence type="ECO:0000313" key="2">
    <source>
        <dbReference type="EMBL" id="MFC4589633.1"/>
    </source>
</evidence>
<feature type="domain" description="N-acetyltransferase" evidence="1">
    <location>
        <begin position="168"/>
        <end position="306"/>
    </location>
</feature>
<dbReference type="InterPro" id="IPR000182">
    <property type="entry name" value="GNAT_dom"/>
</dbReference>
<evidence type="ECO:0000313" key="3">
    <source>
        <dbReference type="Proteomes" id="UP001595891"/>
    </source>
</evidence>